<dbReference type="InterPro" id="IPR014710">
    <property type="entry name" value="RmlC-like_jellyroll"/>
</dbReference>
<dbReference type="Gene3D" id="2.60.120.10">
    <property type="entry name" value="Jelly Rolls"/>
    <property type="match status" value="1"/>
</dbReference>
<evidence type="ECO:0000259" key="7">
    <source>
        <dbReference type="Pfam" id="PF00520"/>
    </source>
</evidence>
<accession>A0A7S3PR98</accession>
<dbReference type="Gene3D" id="1.10.287.70">
    <property type="match status" value="1"/>
</dbReference>
<reference evidence="8" key="1">
    <citation type="submission" date="2021-01" db="EMBL/GenBank/DDBJ databases">
        <authorList>
            <person name="Corre E."/>
            <person name="Pelletier E."/>
            <person name="Niang G."/>
            <person name="Scheremetjew M."/>
            <person name="Finn R."/>
            <person name="Kale V."/>
            <person name="Holt S."/>
            <person name="Cochrane G."/>
            <person name="Meng A."/>
            <person name="Brown T."/>
            <person name="Cohen L."/>
        </authorList>
    </citation>
    <scope>NUCLEOTIDE SEQUENCE</scope>
    <source>
        <strain evidence="8">GSBS06</strain>
    </source>
</reference>
<organism evidence="8">
    <name type="scientific">Aplanochytrium stocchinoi</name>
    <dbReference type="NCBI Taxonomy" id="215587"/>
    <lineage>
        <taxon>Eukaryota</taxon>
        <taxon>Sar</taxon>
        <taxon>Stramenopiles</taxon>
        <taxon>Bigyra</taxon>
        <taxon>Labyrinthulomycetes</taxon>
        <taxon>Thraustochytrida</taxon>
        <taxon>Thraustochytriidae</taxon>
        <taxon>Aplanochytrium</taxon>
    </lineage>
</organism>
<feature type="region of interest" description="Disordered" evidence="5">
    <location>
        <begin position="1"/>
        <end position="27"/>
    </location>
</feature>
<keyword evidence="2 6" id="KW-0812">Transmembrane</keyword>
<feature type="transmembrane region" description="Helical" evidence="6">
    <location>
        <begin position="124"/>
        <end position="148"/>
    </location>
</feature>
<feature type="transmembrane region" description="Helical" evidence="6">
    <location>
        <begin position="368"/>
        <end position="387"/>
    </location>
</feature>
<comment type="subcellular location">
    <subcellularLocation>
        <location evidence="1">Membrane</location>
        <topology evidence="1">Multi-pass membrane protein</topology>
    </subcellularLocation>
</comment>
<dbReference type="Pfam" id="PF00520">
    <property type="entry name" value="Ion_trans"/>
    <property type="match status" value="1"/>
</dbReference>
<evidence type="ECO:0000256" key="5">
    <source>
        <dbReference type="SAM" id="MobiDB-lite"/>
    </source>
</evidence>
<name>A0A7S3PR98_9STRA</name>
<dbReference type="InterPro" id="IPR018490">
    <property type="entry name" value="cNMP-bd_dom_sf"/>
</dbReference>
<protein>
    <recommendedName>
        <fullName evidence="7">Ion transport domain-containing protein</fullName>
    </recommendedName>
</protein>
<dbReference type="PANTHER" id="PTHR10217">
    <property type="entry name" value="VOLTAGE AND LIGAND GATED POTASSIUM CHANNEL"/>
    <property type="match status" value="1"/>
</dbReference>
<gene>
    <name evidence="8" type="ORF">ASTO00021_LOCUS17964</name>
</gene>
<evidence type="ECO:0000256" key="4">
    <source>
        <dbReference type="ARBA" id="ARBA00023136"/>
    </source>
</evidence>
<dbReference type="SUPFAM" id="SSF81324">
    <property type="entry name" value="Voltage-gated potassium channels"/>
    <property type="match status" value="1"/>
</dbReference>
<dbReference type="InterPro" id="IPR050818">
    <property type="entry name" value="KCNH_animal-type"/>
</dbReference>
<dbReference type="GO" id="GO:0005886">
    <property type="term" value="C:plasma membrane"/>
    <property type="evidence" value="ECO:0007669"/>
    <property type="project" value="TreeGrafter"/>
</dbReference>
<evidence type="ECO:0000313" key="8">
    <source>
        <dbReference type="EMBL" id="CAE0448000.1"/>
    </source>
</evidence>
<keyword evidence="3 6" id="KW-1133">Transmembrane helix</keyword>
<evidence type="ECO:0000256" key="3">
    <source>
        <dbReference type="ARBA" id="ARBA00022989"/>
    </source>
</evidence>
<dbReference type="EMBL" id="HBIN01023328">
    <property type="protein sequence ID" value="CAE0448000.1"/>
    <property type="molecule type" value="Transcribed_RNA"/>
</dbReference>
<feature type="transmembrane region" description="Helical" evidence="6">
    <location>
        <begin position="154"/>
        <end position="175"/>
    </location>
</feature>
<evidence type="ECO:0000256" key="1">
    <source>
        <dbReference type="ARBA" id="ARBA00004141"/>
    </source>
</evidence>
<dbReference type="GO" id="GO:0042391">
    <property type="term" value="P:regulation of membrane potential"/>
    <property type="evidence" value="ECO:0007669"/>
    <property type="project" value="TreeGrafter"/>
</dbReference>
<proteinExistence type="predicted"/>
<evidence type="ECO:0000256" key="6">
    <source>
        <dbReference type="SAM" id="Phobius"/>
    </source>
</evidence>
<dbReference type="AlphaFoldDB" id="A0A7S3PR98"/>
<dbReference type="InterPro" id="IPR005821">
    <property type="entry name" value="Ion_trans_dom"/>
</dbReference>
<evidence type="ECO:0000256" key="2">
    <source>
        <dbReference type="ARBA" id="ARBA00022692"/>
    </source>
</evidence>
<dbReference type="SUPFAM" id="SSF51206">
    <property type="entry name" value="cAMP-binding domain-like"/>
    <property type="match status" value="1"/>
</dbReference>
<feature type="transmembrane region" description="Helical" evidence="6">
    <location>
        <begin position="263"/>
        <end position="288"/>
    </location>
</feature>
<dbReference type="PANTHER" id="PTHR10217:SF435">
    <property type="entry name" value="POTASSIUM VOLTAGE-GATED CHANNEL PROTEIN EAG"/>
    <property type="match status" value="1"/>
</dbReference>
<feature type="domain" description="Ion transport" evidence="7">
    <location>
        <begin position="122"/>
        <end position="400"/>
    </location>
</feature>
<keyword evidence="4 6" id="KW-0472">Membrane</keyword>
<dbReference type="GO" id="GO:0005249">
    <property type="term" value="F:voltage-gated potassium channel activity"/>
    <property type="evidence" value="ECO:0007669"/>
    <property type="project" value="TreeGrafter"/>
</dbReference>
<feature type="compositionally biased region" description="Polar residues" evidence="5">
    <location>
        <begin position="11"/>
        <end position="22"/>
    </location>
</feature>
<sequence>MESGDAPNSIYGPNQNRTYGDNNNDENLRVNIEEPNNDTNKNMDWDQDKGIDQNYWELLGNMQKEGREDSKILGDHTPLKTNKTLFNVTRELSQIPQSVDKTPSALKYKFVIFPDNKWALRWDLWIMILIVFTIFQVPFQIGVSAGALAFQQGAWFIFFAFINWCFVADTILNFFRVTHDSNMNMVISLKRIRQAYLKGWFTVDALACFPSDLIVRYAKNETVIGAIQILNLLRIFRVLRLNRIIHNSHRLLLWRLRVREWKIAGLKLIFYVLIFNHWVACILSWMALLQAGSFEEEYLYNPETPNWMQSYHNSVEILVYPYSNSTWTVAGNDIGNIMGRYILSFYWSVMTTTSIGYGDVTATTFPEYWVVSFVMLLSGCFWAFFLARAIDVANKATEEKQNYWSRLGMANNIVSKFNNKDSFECTKYGHKVGYNFKSIVEKELVLYVYKQHYLGLCHDPELPIKNLSEIMHHLPRFLRDRVCLALIQRDLHKLSWFQHSSIALDTLAGIASLCEIHQFDAKERIHFTKDSVKRGIYIMRRGIIAYKEKNDVKRIDRVYCSDGVLFKEFAVFKTGEVIIPTVTLSMLTWTEMIFIPRKALKALFRVHPEIWQDHGRWSMLHGGLKYWARQRIVAKSNPFVLYFESDDEDSN</sequence>